<dbReference type="RefSeq" id="WP_047100343.1">
    <property type="nucleotide sequence ID" value="NZ_CP011450.1"/>
</dbReference>
<keyword evidence="2" id="KW-0186">Copper</keyword>
<dbReference type="OrthoDB" id="7408985at2"/>
<dbReference type="EMBL" id="CP011450">
    <property type="protein sequence ID" value="AKH18847.1"/>
    <property type="molecule type" value="Genomic_DNA"/>
</dbReference>
<keyword evidence="1" id="KW-0479">Metal-binding</keyword>
<dbReference type="CDD" id="cd00920">
    <property type="entry name" value="Cupredoxin"/>
    <property type="match status" value="1"/>
</dbReference>
<geneLocation type="plasmid" evidence="5 6">
    <name>pNXO2</name>
</geneLocation>
<evidence type="ECO:0000256" key="1">
    <source>
        <dbReference type="ARBA" id="ARBA00022723"/>
    </source>
</evidence>
<keyword evidence="5" id="KW-0614">Plasmid</keyword>
<dbReference type="Proteomes" id="UP000018851">
    <property type="component" value="Plasmid pNXO2"/>
</dbReference>
<dbReference type="KEGG" id="ssan:NX02_p1030"/>
<dbReference type="InterPro" id="IPR008972">
    <property type="entry name" value="Cupredoxin"/>
</dbReference>
<protein>
    <submittedName>
        <fullName evidence="5">Copper binding s, plastocyanin/azurin family protein</fullName>
    </submittedName>
</protein>
<evidence type="ECO:0000256" key="3">
    <source>
        <dbReference type="SAM" id="SignalP"/>
    </source>
</evidence>
<accession>A0A0F7JT60</accession>
<dbReference type="AlphaFoldDB" id="A0A0F7JT60"/>
<dbReference type="InterPro" id="IPR050845">
    <property type="entry name" value="Cu-binding_ET"/>
</dbReference>
<evidence type="ECO:0000313" key="5">
    <source>
        <dbReference type="EMBL" id="AKH18847.1"/>
    </source>
</evidence>
<dbReference type="Gene3D" id="2.60.40.420">
    <property type="entry name" value="Cupredoxins - blue copper proteins"/>
    <property type="match status" value="1"/>
</dbReference>
<dbReference type="PANTHER" id="PTHR38439:SF3">
    <property type="entry name" value="COPPER-RESISTANT CUPROPROTEIN COPI"/>
    <property type="match status" value="1"/>
</dbReference>
<evidence type="ECO:0000256" key="2">
    <source>
        <dbReference type="ARBA" id="ARBA00023008"/>
    </source>
</evidence>
<proteinExistence type="predicted"/>
<name>A0A0F7JT60_9SPHN</name>
<dbReference type="GO" id="GO:0046872">
    <property type="term" value="F:metal ion binding"/>
    <property type="evidence" value="ECO:0007669"/>
    <property type="project" value="UniProtKB-KW"/>
</dbReference>
<evidence type="ECO:0000259" key="4">
    <source>
        <dbReference type="Pfam" id="PF13473"/>
    </source>
</evidence>
<organism evidence="5 6">
    <name type="scientific">Sphingomonas sanxanigenens DSM 19645 = NX02</name>
    <dbReference type="NCBI Taxonomy" id="1123269"/>
    <lineage>
        <taxon>Bacteria</taxon>
        <taxon>Pseudomonadati</taxon>
        <taxon>Pseudomonadota</taxon>
        <taxon>Alphaproteobacteria</taxon>
        <taxon>Sphingomonadales</taxon>
        <taxon>Sphingomonadaceae</taxon>
        <taxon>Sphingomonas</taxon>
    </lineage>
</organism>
<reference evidence="5 6" key="1">
    <citation type="submission" date="2015-05" db="EMBL/GenBank/DDBJ databases">
        <title>Plasmid of Sphingomonas sanxanigenens NX02.</title>
        <authorList>
            <person name="Huang H."/>
            <person name="Ma T."/>
        </authorList>
    </citation>
    <scope>NUCLEOTIDE SEQUENCE [LARGE SCALE GENOMIC DNA]</scope>
    <source>
        <strain evidence="5 6">NX02</strain>
        <plasmid evidence="6">Plasmid pNXO2</plasmid>
    </source>
</reference>
<keyword evidence="6" id="KW-1185">Reference proteome</keyword>
<feature type="chain" id="PRO_5002517695" evidence="3">
    <location>
        <begin position="20"/>
        <end position="131"/>
    </location>
</feature>
<evidence type="ECO:0000313" key="6">
    <source>
        <dbReference type="Proteomes" id="UP000018851"/>
    </source>
</evidence>
<feature type="domain" description="EfeO-type cupredoxin-like" evidence="4">
    <location>
        <begin position="10"/>
        <end position="130"/>
    </location>
</feature>
<dbReference type="InterPro" id="IPR028096">
    <property type="entry name" value="EfeO_Cupredoxin"/>
</dbReference>
<gene>
    <name evidence="5" type="ORF">NX02_p1030</name>
</gene>
<dbReference type="SUPFAM" id="SSF49503">
    <property type="entry name" value="Cupredoxins"/>
    <property type="match status" value="1"/>
</dbReference>
<dbReference type="PANTHER" id="PTHR38439">
    <property type="entry name" value="AURACYANIN-B"/>
    <property type="match status" value="1"/>
</dbReference>
<dbReference type="Pfam" id="PF13473">
    <property type="entry name" value="Cupredoxin_1"/>
    <property type="match status" value="1"/>
</dbReference>
<feature type="signal peptide" evidence="3">
    <location>
        <begin position="1"/>
        <end position="19"/>
    </location>
</feature>
<keyword evidence="3" id="KW-0732">Signal</keyword>
<sequence length="131" mass="14133">MRALIPAVSMLLLGAPAAAQTPDWSNARTVEIEMSSFAYTPDTISLRRGIPYRLYFVNNAGGGHNFVAKDFFASATIDPADQTALSKGKVELEGGKSADVRLVANRPGTYKVHCSHFMHSTFGMTGKIVVQ</sequence>